<reference evidence="3" key="1">
    <citation type="submission" date="2014-01" db="EMBL/GenBank/DDBJ databases">
        <title>The Genome Sequence of Anopheles melas CM1001059_A (V2).</title>
        <authorList>
            <consortium name="The Broad Institute Genomics Platform"/>
            <person name="Neafsey D.E."/>
            <person name="Besansky N."/>
            <person name="Howell P."/>
            <person name="Walton C."/>
            <person name="Young S.K."/>
            <person name="Zeng Q."/>
            <person name="Gargeya S."/>
            <person name="Fitzgerald M."/>
            <person name="Haas B."/>
            <person name="Abouelleil A."/>
            <person name="Allen A.W."/>
            <person name="Alvarado L."/>
            <person name="Arachchi H.M."/>
            <person name="Berlin A.M."/>
            <person name="Chapman S.B."/>
            <person name="Gainer-Dewar J."/>
            <person name="Goldberg J."/>
            <person name="Griggs A."/>
            <person name="Gujja S."/>
            <person name="Hansen M."/>
            <person name="Howarth C."/>
            <person name="Imamovic A."/>
            <person name="Ireland A."/>
            <person name="Larimer J."/>
            <person name="McCowan C."/>
            <person name="Murphy C."/>
            <person name="Pearson M."/>
            <person name="Poon T.W."/>
            <person name="Priest M."/>
            <person name="Roberts A."/>
            <person name="Saif S."/>
            <person name="Shea T."/>
            <person name="Sisk P."/>
            <person name="Sykes S."/>
            <person name="Wortman J."/>
            <person name="Nusbaum C."/>
            <person name="Birren B."/>
        </authorList>
    </citation>
    <scope>NUCLEOTIDE SEQUENCE [LARGE SCALE GENOMIC DNA]</scope>
    <source>
        <strain evidence="3">CM1001059</strain>
    </source>
</reference>
<accession>A0A182TDY6</accession>
<keyword evidence="3" id="KW-1185">Reference proteome</keyword>
<keyword evidence="1" id="KW-0812">Transmembrane</keyword>
<dbReference type="Proteomes" id="UP000075902">
    <property type="component" value="Unassembled WGS sequence"/>
</dbReference>
<evidence type="ECO:0000313" key="3">
    <source>
        <dbReference type="Proteomes" id="UP000075902"/>
    </source>
</evidence>
<organism evidence="2 3">
    <name type="scientific">Anopheles melas</name>
    <dbReference type="NCBI Taxonomy" id="34690"/>
    <lineage>
        <taxon>Eukaryota</taxon>
        <taxon>Metazoa</taxon>
        <taxon>Ecdysozoa</taxon>
        <taxon>Arthropoda</taxon>
        <taxon>Hexapoda</taxon>
        <taxon>Insecta</taxon>
        <taxon>Pterygota</taxon>
        <taxon>Neoptera</taxon>
        <taxon>Endopterygota</taxon>
        <taxon>Diptera</taxon>
        <taxon>Nematocera</taxon>
        <taxon>Culicoidea</taxon>
        <taxon>Culicidae</taxon>
        <taxon>Anophelinae</taxon>
        <taxon>Anopheles</taxon>
    </lineage>
</organism>
<dbReference type="EnsemblMetazoa" id="AMEC000590-RA">
    <property type="protein sequence ID" value="AMEC000590-PA"/>
    <property type="gene ID" value="AMEC000590"/>
</dbReference>
<dbReference type="AlphaFoldDB" id="A0A182TDY6"/>
<feature type="transmembrane region" description="Helical" evidence="1">
    <location>
        <begin position="32"/>
        <end position="51"/>
    </location>
</feature>
<proteinExistence type="predicted"/>
<keyword evidence="1" id="KW-0472">Membrane</keyword>
<protein>
    <submittedName>
        <fullName evidence="2">Uncharacterized protein</fullName>
    </submittedName>
</protein>
<feature type="transmembrane region" description="Helical" evidence="1">
    <location>
        <begin position="71"/>
        <end position="90"/>
    </location>
</feature>
<dbReference type="VEuPathDB" id="VectorBase:AMEC000590"/>
<name>A0A182TDY6_9DIPT</name>
<evidence type="ECO:0000313" key="2">
    <source>
        <dbReference type="EnsemblMetazoa" id="AMEC000590-PA"/>
    </source>
</evidence>
<keyword evidence="1" id="KW-1133">Transmembrane helix</keyword>
<reference evidence="2" key="2">
    <citation type="submission" date="2020-05" db="UniProtKB">
        <authorList>
            <consortium name="EnsemblMetazoa"/>
        </authorList>
    </citation>
    <scope>IDENTIFICATION</scope>
    <source>
        <strain evidence="2">CM1001059</strain>
    </source>
</reference>
<evidence type="ECO:0000256" key="1">
    <source>
        <dbReference type="SAM" id="Phobius"/>
    </source>
</evidence>
<sequence>MESVLREGVLREGVIFHTGNAMRGQRCMAPRAWLGLGICCLGGTGLSIFRVSRVPTQAAVTSAKRRRSSPGPGLAAFAYVPAPILRWLVLRQQLSHKLDRSQFEADDSRLSWL</sequence>